<evidence type="ECO:0000256" key="10">
    <source>
        <dbReference type="ARBA" id="ARBA00023065"/>
    </source>
</evidence>
<proteinExistence type="inferred from homology"/>
<keyword evidence="7" id="KW-1003">Cell membrane</keyword>
<comment type="function">
    <text evidence="1">Multidrug efflux pump.</text>
</comment>
<dbReference type="PANTHER" id="PTHR43298">
    <property type="entry name" value="MULTIDRUG RESISTANCE PROTEIN NORM-RELATED"/>
    <property type="match status" value="1"/>
</dbReference>
<evidence type="ECO:0000256" key="8">
    <source>
        <dbReference type="ARBA" id="ARBA00022692"/>
    </source>
</evidence>
<keyword evidence="15" id="KW-1185">Reference proteome</keyword>
<keyword evidence="8 13" id="KW-0812">Transmembrane</keyword>
<dbReference type="InterPro" id="IPR002528">
    <property type="entry name" value="MATE_fam"/>
</dbReference>
<feature type="transmembrane region" description="Helical" evidence="13">
    <location>
        <begin position="163"/>
        <end position="185"/>
    </location>
</feature>
<evidence type="ECO:0000256" key="12">
    <source>
        <dbReference type="ARBA" id="ARBA00031636"/>
    </source>
</evidence>
<dbReference type="PIRSF" id="PIRSF006603">
    <property type="entry name" value="DinF"/>
    <property type="match status" value="1"/>
</dbReference>
<evidence type="ECO:0000256" key="7">
    <source>
        <dbReference type="ARBA" id="ARBA00022475"/>
    </source>
</evidence>
<dbReference type="NCBIfam" id="TIGR00797">
    <property type="entry name" value="matE"/>
    <property type="match status" value="1"/>
</dbReference>
<feature type="transmembrane region" description="Helical" evidence="13">
    <location>
        <begin position="59"/>
        <end position="80"/>
    </location>
</feature>
<evidence type="ECO:0000256" key="11">
    <source>
        <dbReference type="ARBA" id="ARBA00023136"/>
    </source>
</evidence>
<protein>
    <recommendedName>
        <fullName evidence="4">Probable multidrug resistance protein NorM</fullName>
    </recommendedName>
    <alternativeName>
        <fullName evidence="12">Multidrug-efflux transporter</fullName>
    </alternativeName>
</protein>
<dbReference type="Proteomes" id="UP000464754">
    <property type="component" value="Chromosome"/>
</dbReference>
<organism evidence="14 15">
    <name type="scientific">Amedibacterium intestinale</name>
    <dbReference type="NCBI Taxonomy" id="2583452"/>
    <lineage>
        <taxon>Bacteria</taxon>
        <taxon>Bacillati</taxon>
        <taxon>Bacillota</taxon>
        <taxon>Erysipelotrichia</taxon>
        <taxon>Erysipelotrichales</taxon>
        <taxon>Erysipelotrichaceae</taxon>
        <taxon>Amedibacterium</taxon>
    </lineage>
</organism>
<feature type="transmembrane region" description="Helical" evidence="13">
    <location>
        <begin position="132"/>
        <end position="151"/>
    </location>
</feature>
<gene>
    <name evidence="14" type="primary">dinF</name>
    <name evidence="14" type="ORF">Aargi30884_22570</name>
</gene>
<evidence type="ECO:0000313" key="15">
    <source>
        <dbReference type="Proteomes" id="UP000464754"/>
    </source>
</evidence>
<keyword evidence="9 13" id="KW-1133">Transmembrane helix</keyword>
<dbReference type="InterPro" id="IPR050222">
    <property type="entry name" value="MATE_MdtK"/>
</dbReference>
<feature type="transmembrane region" description="Helical" evidence="13">
    <location>
        <begin position="356"/>
        <end position="373"/>
    </location>
</feature>
<evidence type="ECO:0000256" key="13">
    <source>
        <dbReference type="SAM" id="Phobius"/>
    </source>
</evidence>
<evidence type="ECO:0000256" key="6">
    <source>
        <dbReference type="ARBA" id="ARBA00022449"/>
    </source>
</evidence>
<reference evidence="15" key="1">
    <citation type="submission" date="2019-05" db="EMBL/GenBank/DDBJ databases">
        <title>Complete genome sequencing of Absiella argi strain JCM 30884.</title>
        <authorList>
            <person name="Sakamoto M."/>
            <person name="Murakami T."/>
            <person name="Mori H."/>
        </authorList>
    </citation>
    <scope>NUCLEOTIDE SEQUENCE [LARGE SCALE GENOMIC DNA]</scope>
    <source>
        <strain evidence="15">JCM 30884</strain>
    </source>
</reference>
<feature type="transmembrane region" description="Helical" evidence="13">
    <location>
        <begin position="191"/>
        <end position="211"/>
    </location>
</feature>
<evidence type="ECO:0000256" key="9">
    <source>
        <dbReference type="ARBA" id="ARBA00022989"/>
    </source>
</evidence>
<dbReference type="GO" id="GO:0042910">
    <property type="term" value="F:xenobiotic transmembrane transporter activity"/>
    <property type="evidence" value="ECO:0007669"/>
    <property type="project" value="InterPro"/>
</dbReference>
<evidence type="ECO:0000256" key="4">
    <source>
        <dbReference type="ARBA" id="ARBA00020268"/>
    </source>
</evidence>
<dbReference type="PANTHER" id="PTHR43298:SF2">
    <property type="entry name" value="FMN_FAD EXPORTER YEEO-RELATED"/>
    <property type="match status" value="1"/>
</dbReference>
<name>A0A6N4TLH6_9FIRM</name>
<evidence type="ECO:0000256" key="5">
    <source>
        <dbReference type="ARBA" id="ARBA00022448"/>
    </source>
</evidence>
<dbReference type="GO" id="GO:0005886">
    <property type="term" value="C:plasma membrane"/>
    <property type="evidence" value="ECO:0007669"/>
    <property type="project" value="UniProtKB-SubCell"/>
</dbReference>
<dbReference type="AlphaFoldDB" id="A0A6N4TLH6"/>
<dbReference type="EMBL" id="AP019695">
    <property type="protein sequence ID" value="BBK23354.1"/>
    <property type="molecule type" value="Genomic_DNA"/>
</dbReference>
<feature type="transmembrane region" description="Helical" evidence="13">
    <location>
        <begin position="92"/>
        <end position="112"/>
    </location>
</feature>
<evidence type="ECO:0000256" key="3">
    <source>
        <dbReference type="ARBA" id="ARBA00010199"/>
    </source>
</evidence>
<evidence type="ECO:0000313" key="14">
    <source>
        <dbReference type="EMBL" id="BBK23354.1"/>
    </source>
</evidence>
<dbReference type="GO" id="GO:0006811">
    <property type="term" value="P:monoatomic ion transport"/>
    <property type="evidence" value="ECO:0007669"/>
    <property type="project" value="UniProtKB-KW"/>
</dbReference>
<keyword evidence="5" id="KW-0813">Transport</keyword>
<feature type="transmembrane region" description="Helical" evidence="13">
    <location>
        <begin position="12"/>
        <end position="30"/>
    </location>
</feature>
<accession>A0A6N4TLH6</accession>
<keyword evidence="10" id="KW-0406">Ion transport</keyword>
<evidence type="ECO:0000256" key="2">
    <source>
        <dbReference type="ARBA" id="ARBA00004651"/>
    </source>
</evidence>
<feature type="transmembrane region" description="Helical" evidence="13">
    <location>
        <begin position="410"/>
        <end position="433"/>
    </location>
</feature>
<comment type="subcellular location">
    <subcellularLocation>
        <location evidence="2">Cell membrane</location>
        <topology evidence="2">Multi-pass membrane protein</topology>
    </subcellularLocation>
</comment>
<comment type="similarity">
    <text evidence="3">Belongs to the multi antimicrobial extrusion (MATE) (TC 2.A.66.1) family.</text>
</comment>
<keyword evidence="6" id="KW-0050">Antiport</keyword>
<dbReference type="CDD" id="cd13138">
    <property type="entry name" value="MATE_yoeA_like"/>
    <property type="match status" value="1"/>
</dbReference>
<keyword evidence="11 13" id="KW-0472">Membrane</keyword>
<evidence type="ECO:0000256" key="1">
    <source>
        <dbReference type="ARBA" id="ARBA00003408"/>
    </source>
</evidence>
<dbReference type="Pfam" id="PF01554">
    <property type="entry name" value="MatE"/>
    <property type="match status" value="2"/>
</dbReference>
<sequence length="447" mass="49328">MKNMTEGNVTKLIINFAIPVLLGNIFQQFYTMADTMMVGKILGVQALAAMGATSALSNLMIGLISGIAMGVTILIAQYYGAKDEEGMKTSTAGCILLCVGSTVLIVLVSMVLKSPLLTLLQTPQSIFMDADNYLSVIFLGLFITMAYNMMASMMRSIGDSKTPLYFLIIASLSNVALDYIFLVYFHMGILGAAYATVLAQGLSVVLCFFYMRKKYPMFVLKKKDFHIEKELLLHQLSMGISMGLMNSIVSIGSVVLQSAVNQLGEITIAAHTAARKIVEMLMQPMISIAIANTTFVSQNLGAKQFTRIRTGQRKCVLLCTVWVVLVIVISFTCIDALLSLLVNAKETQVMLLAKRYSRISSLFYFVLAILFIYRNGLQGLGNGRIPILSSCIEMGVKVAATFLLIPFTGYYGICFVEPIAWTIMGPFLCYFFYHDLRKKEVQNLKTE</sequence>
<feature type="transmembrane region" description="Helical" evidence="13">
    <location>
        <begin position="316"/>
        <end position="344"/>
    </location>
</feature>
<dbReference type="InterPro" id="IPR048279">
    <property type="entry name" value="MdtK-like"/>
</dbReference>
<dbReference type="RefSeq" id="WP_118362095.1">
    <property type="nucleotide sequence ID" value="NZ_AP019695.1"/>
</dbReference>
<dbReference type="KEGG" id="aarg:Aargi30884_22570"/>
<dbReference type="GO" id="GO:0015297">
    <property type="term" value="F:antiporter activity"/>
    <property type="evidence" value="ECO:0007669"/>
    <property type="project" value="UniProtKB-KW"/>
</dbReference>